<dbReference type="InterPro" id="IPR035919">
    <property type="entry name" value="EAL_sf"/>
</dbReference>
<dbReference type="PANTHER" id="PTHR33525:SF4">
    <property type="entry name" value="CYCLIC DI-GMP PHOSPHODIESTERASE CDGJ"/>
    <property type="match status" value="1"/>
</dbReference>
<dbReference type="PANTHER" id="PTHR33525">
    <property type="match status" value="1"/>
</dbReference>
<evidence type="ECO:0000259" key="1">
    <source>
        <dbReference type="PROSITE" id="PS50883"/>
    </source>
</evidence>
<dbReference type="InterPro" id="IPR013976">
    <property type="entry name" value="HDOD"/>
</dbReference>
<dbReference type="Pfam" id="PF00563">
    <property type="entry name" value="EAL"/>
    <property type="match status" value="1"/>
</dbReference>
<dbReference type="PIRSF" id="PIRSF003180">
    <property type="entry name" value="DiGMPpdiest_YuxH"/>
    <property type="match status" value="1"/>
</dbReference>
<evidence type="ECO:0000259" key="2">
    <source>
        <dbReference type="PROSITE" id="PS51833"/>
    </source>
</evidence>
<dbReference type="Proteomes" id="UP001065593">
    <property type="component" value="Unassembled WGS sequence"/>
</dbReference>
<evidence type="ECO:0000313" key="3">
    <source>
        <dbReference type="EMBL" id="GLC88594.1"/>
    </source>
</evidence>
<dbReference type="Gene3D" id="1.10.3210.10">
    <property type="entry name" value="Hypothetical protein af1432"/>
    <property type="match status" value="1"/>
</dbReference>
<feature type="domain" description="EAL" evidence="1">
    <location>
        <begin position="1"/>
        <end position="211"/>
    </location>
</feature>
<dbReference type="PROSITE" id="PS50883">
    <property type="entry name" value="EAL"/>
    <property type="match status" value="1"/>
</dbReference>
<sequence>MDVEVFVGRQPIFNLDEQIEAYELLYRNKDANVFPMVDSDMATIEVLVNSFVTMGIEEVTKNKPGFVNFTEKLITSSIESYLNPLHVVIEILENVQLTPQLVERMKDLKARGFKIALDDFILEEPVQVYDELFPYIDYIKVDFLNSSPEERLAIERKVKEQFPHIRLLAEKVETHAEYEVAKKAGYELFQGYFFEKPQIIKAMDIPANTIQYLTILSLLTEEEPNVQLLAENIERDLSLTYKLLKMINNATGQFKSRIQSIKQAIIILGIPNLQKWIYLLAMRESGQNADSDLVKEVMYTSLFRAKICEKLAKLSYKINTSEYFLVGMFSLIDTLLQRPLEEILGKMPLSERVVTTLLGTETDITPYLEFSIALSKMEWDRLEQLASQVNVEIHHLDDLYYEAIIWAEKSL</sequence>
<proteinExistence type="predicted"/>
<dbReference type="SUPFAM" id="SSF141868">
    <property type="entry name" value="EAL domain-like"/>
    <property type="match status" value="1"/>
</dbReference>
<dbReference type="SUPFAM" id="SSF109604">
    <property type="entry name" value="HD-domain/PDEase-like"/>
    <property type="match status" value="1"/>
</dbReference>
<dbReference type="RefSeq" id="WP_264988357.1">
    <property type="nucleotide sequence ID" value="NZ_BRZA01000002.1"/>
</dbReference>
<dbReference type="Gene3D" id="3.20.20.450">
    <property type="entry name" value="EAL domain"/>
    <property type="match status" value="1"/>
</dbReference>
<evidence type="ECO:0000313" key="4">
    <source>
        <dbReference type="Proteomes" id="UP001065593"/>
    </source>
</evidence>
<feature type="domain" description="HDOD" evidence="2">
    <location>
        <begin position="205"/>
        <end position="395"/>
    </location>
</feature>
<dbReference type="InterPro" id="IPR001633">
    <property type="entry name" value="EAL_dom"/>
</dbReference>
<comment type="caution">
    <text evidence="3">The sequence shown here is derived from an EMBL/GenBank/DDBJ whole genome shotgun (WGS) entry which is preliminary data.</text>
</comment>
<dbReference type="InterPro" id="IPR014408">
    <property type="entry name" value="dGMP_Pdiesterase_EAL/HD-GYP"/>
</dbReference>
<gene>
    <name evidence="3" type="primary">yuxH_1</name>
    <name evidence="3" type="ORF">LYSBPC_17210</name>
</gene>
<dbReference type="SMART" id="SM00052">
    <property type="entry name" value="EAL"/>
    <property type="match status" value="1"/>
</dbReference>
<accession>A0ABQ5NKP5</accession>
<dbReference type="InterPro" id="IPR052340">
    <property type="entry name" value="RNase_Y/CdgJ"/>
</dbReference>
<keyword evidence="4" id="KW-1185">Reference proteome</keyword>
<reference evidence="3" key="1">
    <citation type="submission" date="2022-08" db="EMBL/GenBank/DDBJ databases">
        <title>Draft genome sequence of Lysinibacillus sp. strain KH24.</title>
        <authorList>
            <person name="Kanbe H."/>
            <person name="Itoh H."/>
        </authorList>
    </citation>
    <scope>NUCLEOTIDE SEQUENCE</scope>
    <source>
        <strain evidence="3">KH24</strain>
    </source>
</reference>
<dbReference type="PROSITE" id="PS51833">
    <property type="entry name" value="HDOD"/>
    <property type="match status" value="1"/>
</dbReference>
<protein>
    <recommendedName>
        <fullName evidence="5">HDOD domain-containing protein</fullName>
    </recommendedName>
</protein>
<evidence type="ECO:0008006" key="5">
    <source>
        <dbReference type="Google" id="ProtNLM"/>
    </source>
</evidence>
<dbReference type="EMBL" id="BRZA01000002">
    <property type="protein sequence ID" value="GLC88594.1"/>
    <property type="molecule type" value="Genomic_DNA"/>
</dbReference>
<dbReference type="Pfam" id="PF08668">
    <property type="entry name" value="HDOD"/>
    <property type="match status" value="1"/>
</dbReference>
<organism evidence="3 4">
    <name type="scientific">Lysinibacillus piscis</name>
    <dbReference type="NCBI Taxonomy" id="2518931"/>
    <lineage>
        <taxon>Bacteria</taxon>
        <taxon>Bacillati</taxon>
        <taxon>Bacillota</taxon>
        <taxon>Bacilli</taxon>
        <taxon>Bacillales</taxon>
        <taxon>Bacillaceae</taxon>
        <taxon>Lysinibacillus</taxon>
    </lineage>
</organism>
<name>A0ABQ5NKP5_9BACI</name>